<evidence type="ECO:0000256" key="3">
    <source>
        <dbReference type="ARBA" id="ARBA00022756"/>
    </source>
</evidence>
<evidence type="ECO:0000256" key="1">
    <source>
        <dbReference type="ARBA" id="ARBA00022487"/>
    </source>
</evidence>
<keyword evidence="4 5" id="KW-0378">Hydrolase</keyword>
<dbReference type="RefSeq" id="WP_058494615.1">
    <property type="nucleotide sequence ID" value="NZ_CAAAIU010000003.1"/>
</dbReference>
<feature type="binding site" evidence="5">
    <location>
        <begin position="138"/>
        <end position="142"/>
    </location>
    <ligand>
        <name>substrate</name>
    </ligand>
</feature>
<dbReference type="InterPro" id="IPR010076">
    <property type="entry name" value="BioH"/>
</dbReference>
<dbReference type="InterPro" id="IPR000073">
    <property type="entry name" value="AB_hydrolase_1"/>
</dbReference>
<evidence type="ECO:0000313" key="8">
    <source>
        <dbReference type="Proteomes" id="UP000054736"/>
    </source>
</evidence>
<feature type="active site" evidence="5">
    <location>
        <position position="220"/>
    </location>
</feature>
<dbReference type="GO" id="GO:0005737">
    <property type="term" value="C:cytoplasm"/>
    <property type="evidence" value="ECO:0007669"/>
    <property type="project" value="UniProtKB-SubCell"/>
</dbReference>
<gene>
    <name evidence="5 7" type="primary">bioH</name>
    <name evidence="7" type="ORF">Ldro_0251</name>
</gene>
<dbReference type="InterPro" id="IPR050228">
    <property type="entry name" value="Carboxylesterase_BioH"/>
</dbReference>
<evidence type="ECO:0000259" key="6">
    <source>
        <dbReference type="Pfam" id="PF00561"/>
    </source>
</evidence>
<comment type="pathway">
    <text evidence="5">Cofactor biosynthesis; biotin biosynthesis.</text>
</comment>
<keyword evidence="2 5" id="KW-0963">Cytoplasm</keyword>
<keyword evidence="3 5" id="KW-0093">Biotin biosynthesis</keyword>
<feature type="binding site" evidence="5">
    <location>
        <begin position="77"/>
        <end position="78"/>
    </location>
    <ligand>
        <name>substrate</name>
    </ligand>
</feature>
<comment type="caution">
    <text evidence="7">The sequence shown here is derived from an EMBL/GenBank/DDBJ whole genome shotgun (WGS) entry which is preliminary data.</text>
</comment>
<feature type="domain" description="AB hydrolase-1" evidence="6">
    <location>
        <begin position="13"/>
        <end position="225"/>
    </location>
</feature>
<comment type="similarity">
    <text evidence="5">Belongs to the AB hydrolase superfamily. Carboxylesterase BioH family.</text>
</comment>
<keyword evidence="8" id="KW-1185">Reference proteome</keyword>
<name>A0A0W0TBG8_9GAMM</name>
<dbReference type="GO" id="GO:0009102">
    <property type="term" value="P:biotin biosynthetic process"/>
    <property type="evidence" value="ECO:0007669"/>
    <property type="project" value="UniProtKB-UniRule"/>
</dbReference>
<reference evidence="7 8" key="1">
    <citation type="submission" date="2015-11" db="EMBL/GenBank/DDBJ databases">
        <title>Genomic analysis of 38 Legionella species identifies large and diverse effector repertoires.</title>
        <authorList>
            <person name="Burstein D."/>
            <person name="Amaro F."/>
            <person name="Zusman T."/>
            <person name="Lifshitz Z."/>
            <person name="Cohen O."/>
            <person name="Gilbert J.A."/>
            <person name="Pupko T."/>
            <person name="Shuman H.A."/>
            <person name="Segal G."/>
        </authorList>
    </citation>
    <scope>NUCLEOTIDE SEQUENCE [LARGE SCALE GENOMIC DNA]</scope>
    <source>
        <strain evidence="7 8">ATCC 700990</strain>
    </source>
</reference>
<dbReference type="SUPFAM" id="SSF53474">
    <property type="entry name" value="alpha/beta-Hydrolases"/>
    <property type="match status" value="1"/>
</dbReference>
<evidence type="ECO:0000313" key="7">
    <source>
        <dbReference type="EMBL" id="KTC92880.1"/>
    </source>
</evidence>
<feature type="active site" evidence="5">
    <location>
        <position position="192"/>
    </location>
</feature>
<comment type="function">
    <text evidence="5">The physiological role of BioH is to remove the methyl group introduced by BioC when the pimeloyl moiety is complete. It allows to synthesize pimeloyl-ACP via the fatty acid synthetic pathway through the hydrolysis of the ester bonds of pimeloyl-ACP esters.</text>
</comment>
<proteinExistence type="inferred from homology"/>
<dbReference type="PATRIC" id="fig|1212489.4.peg.261"/>
<dbReference type="PANTHER" id="PTHR43194">
    <property type="entry name" value="HYDROLASE ALPHA/BETA FOLD FAMILY"/>
    <property type="match status" value="1"/>
</dbReference>
<accession>A0A0W0TBG8</accession>
<dbReference type="EC" id="3.1.1.85" evidence="5"/>
<dbReference type="AlphaFoldDB" id="A0A0W0TBG8"/>
<dbReference type="OrthoDB" id="9780744at2"/>
<dbReference type="HAMAP" id="MF_01260">
    <property type="entry name" value="Carboxylester"/>
    <property type="match status" value="1"/>
</dbReference>
<comment type="subunit">
    <text evidence="5">Monomer.</text>
</comment>
<dbReference type="InterPro" id="IPR029058">
    <property type="entry name" value="AB_hydrolase_fold"/>
</dbReference>
<dbReference type="EMBL" id="LNXY01000003">
    <property type="protein sequence ID" value="KTC92880.1"/>
    <property type="molecule type" value="Genomic_DNA"/>
</dbReference>
<protein>
    <recommendedName>
        <fullName evidence="5">Pimeloyl-[acyl-carrier protein] methyl ester esterase</fullName>
        <ecNumber evidence="5">3.1.1.85</ecNumber>
    </recommendedName>
    <alternativeName>
        <fullName evidence="5">Biotin synthesis protein BioH</fullName>
    </alternativeName>
    <alternativeName>
        <fullName evidence="5">Carboxylesterase BioH</fullName>
    </alternativeName>
</protein>
<dbReference type="Gene3D" id="3.40.50.1820">
    <property type="entry name" value="alpha/beta hydrolase"/>
    <property type="match status" value="1"/>
</dbReference>
<dbReference type="PANTHER" id="PTHR43194:SF5">
    <property type="entry name" value="PIMELOYL-[ACYL-CARRIER PROTEIN] METHYL ESTER ESTERASE"/>
    <property type="match status" value="1"/>
</dbReference>
<feature type="binding site" evidence="5">
    <location>
        <position position="20"/>
    </location>
    <ligand>
        <name>substrate</name>
    </ligand>
</feature>
<evidence type="ECO:0000256" key="4">
    <source>
        <dbReference type="ARBA" id="ARBA00022801"/>
    </source>
</evidence>
<keyword evidence="1 5" id="KW-0719">Serine esterase</keyword>
<feature type="active site" description="Nucleophile" evidence="5">
    <location>
        <position position="77"/>
    </location>
</feature>
<comment type="catalytic activity">
    <reaction evidence="5">
        <text>6-carboxyhexanoyl-[ACP] methyl ester + H2O = 6-carboxyhexanoyl-[ACP] + methanol + H(+)</text>
        <dbReference type="Rhea" id="RHEA:42700"/>
        <dbReference type="Rhea" id="RHEA-COMP:9955"/>
        <dbReference type="Rhea" id="RHEA-COMP:10186"/>
        <dbReference type="ChEBI" id="CHEBI:15377"/>
        <dbReference type="ChEBI" id="CHEBI:15378"/>
        <dbReference type="ChEBI" id="CHEBI:17790"/>
        <dbReference type="ChEBI" id="CHEBI:78846"/>
        <dbReference type="ChEBI" id="CHEBI:82735"/>
        <dbReference type="EC" id="3.1.1.85"/>
    </reaction>
</comment>
<feature type="binding site" evidence="5">
    <location>
        <position position="220"/>
    </location>
    <ligand>
        <name>substrate</name>
    </ligand>
</feature>
<dbReference type="STRING" id="1212489.Ldro_0251"/>
<dbReference type="Proteomes" id="UP000054736">
    <property type="component" value="Unassembled WGS sequence"/>
</dbReference>
<dbReference type="Pfam" id="PF00561">
    <property type="entry name" value="Abhydrolase_1"/>
    <property type="match status" value="1"/>
</dbReference>
<sequence length="239" mass="27760">MNLHITVIGKGFPLVFFHGWGFDHKIWLQLASHISSEYQLYLVDLPGFGLSSPMSWDRFKQQLDQLLPEHFALAGWSMGGLFATRFAIEEPTRVTKLINISSSPRFIKEKGWPGVEKHVFNQFFVNLATDPQLTISEFIGLQLKNHRYQYQNELMPDPVSLKEGLQILADWDLREPLHSFTRPSYFLFGRLDAITPRTTMAAMQKMYPQFEYLMFAKAAHMPFLSDQNEFITVLKDILR</sequence>
<dbReference type="GO" id="GO:0090499">
    <property type="term" value="F:pimelyl-[acyl-carrier protein] methyl ester esterase activity"/>
    <property type="evidence" value="ECO:0007669"/>
    <property type="project" value="UniProtKB-EC"/>
</dbReference>
<evidence type="ECO:0000256" key="2">
    <source>
        <dbReference type="ARBA" id="ARBA00022490"/>
    </source>
</evidence>
<organism evidence="7 8">
    <name type="scientific">Legionella drozanskii LLAP-1</name>
    <dbReference type="NCBI Taxonomy" id="1212489"/>
    <lineage>
        <taxon>Bacteria</taxon>
        <taxon>Pseudomonadati</taxon>
        <taxon>Pseudomonadota</taxon>
        <taxon>Gammaproteobacteria</taxon>
        <taxon>Legionellales</taxon>
        <taxon>Legionellaceae</taxon>
        <taxon>Legionella</taxon>
    </lineage>
</organism>
<evidence type="ECO:0000256" key="5">
    <source>
        <dbReference type="HAMAP-Rule" id="MF_01260"/>
    </source>
</evidence>
<comment type="subcellular location">
    <subcellularLocation>
        <location evidence="5">Cytoplasm</location>
    </subcellularLocation>
</comment>